<reference evidence="1 2" key="1">
    <citation type="submission" date="2023-08" db="EMBL/GenBank/DDBJ databases">
        <authorList>
            <person name="Du S."/>
            <person name="Wu Z."/>
            <person name="Wu Y."/>
            <person name="Yang M."/>
            <person name="Shao J."/>
            <person name="Liu H."/>
            <person name="Zhao Y."/>
            <person name="Zhang Z."/>
        </authorList>
    </citation>
    <scope>NUCLEOTIDE SEQUENCE [LARGE SCALE GENOMIC DNA]</scope>
</reference>
<evidence type="ECO:0008006" key="3">
    <source>
        <dbReference type="Google" id="ProtNLM"/>
    </source>
</evidence>
<organism evidence="1 2">
    <name type="scientific">Roseobacter phage CRP-113</name>
    <dbReference type="NCBI Taxonomy" id="3072841"/>
    <lineage>
        <taxon>Viruses</taxon>
        <taxon>Duplodnaviria</taxon>
        <taxon>Heunggongvirae</taxon>
        <taxon>Uroviricota</taxon>
        <taxon>Caudoviricetes</taxon>
        <taxon>Autographivirales</taxon>
        <taxon>Autographivirales incertae sedis</taxon>
        <taxon>Oceanidvirus</taxon>
        <taxon>Oceanidvirus CRP113</taxon>
    </lineage>
</organism>
<dbReference type="EMBL" id="OR420755">
    <property type="protein sequence ID" value="WMM95852.1"/>
    <property type="molecule type" value="Genomic_DNA"/>
</dbReference>
<keyword evidence="2" id="KW-1185">Reference proteome</keyword>
<evidence type="ECO:0000313" key="2">
    <source>
        <dbReference type="Proteomes" id="UP001302325"/>
    </source>
</evidence>
<protein>
    <recommendedName>
        <fullName evidence="3">Internal virion protein C</fullName>
    </recommendedName>
</protein>
<proteinExistence type="predicted"/>
<name>A0AAX3ZYJ7_9CAUD</name>
<sequence>MARQVVGNPFDNQIPTVSPTAQIVDTYYRVQPERSPLAGIAESLQRFKAKAQQPLANMENRAIERELAEGENLYNETRLNIGEAVKQGIIAEGESPYIIKGYRMANLNVLAARYADQLNNDLIAKKLYKTNNPSSIEEYTASFYDNFASKNGLDQFKEVEVAEIFSDSARKANESFRNSWIVKNREWQAAQAYTAFENEIAEYTATFFNDTDTVDIRANKTELFGKWLTNKIAEADKDGLNRDKVKATVIKAMMLTASEQTDLGLVDVLNSVQVGTGILGNTLDARLAMDRARTSIAADIAREETALAKQLKADKDKKIAVQEGTALAAIFGLRADATDADAQRSFNSAIVQLTELGDYDSVRVYTNFRDAMVQQGIEESDVDDKEYSLALSQITELTDPKAVVTYLTNAVYDGRIDRSTAGSLISQWERLKKSPSRFVLTDTTTSVPRIRTSFLKQVTITPLDEAVGTTGILLNRAETAWDNKYLEAYDEQKSKLKRELNSREKFILAQEVSEELRDEFIDPETLTIAEQTLMAIQTPDFPE</sequence>
<evidence type="ECO:0000313" key="1">
    <source>
        <dbReference type="EMBL" id="WMM95852.1"/>
    </source>
</evidence>
<gene>
    <name evidence="1" type="ORF">CRP113_gp35</name>
</gene>
<accession>A0AAX3ZYJ7</accession>
<dbReference type="Proteomes" id="UP001302325">
    <property type="component" value="Segment"/>
</dbReference>